<keyword evidence="1" id="KW-0732">Signal</keyword>
<dbReference type="Proteomes" id="UP001149400">
    <property type="component" value="Unassembled WGS sequence"/>
</dbReference>
<feature type="domain" description="T2SS substrate NttA" evidence="2">
    <location>
        <begin position="22"/>
        <end position="104"/>
    </location>
</feature>
<feature type="chain" id="PRO_5045682766" description="T2SS substrate NttA domain-containing protein" evidence="1">
    <location>
        <begin position="21"/>
        <end position="123"/>
    </location>
</feature>
<organism evidence="3 4">
    <name type="scientific">Enterovibrio gelatinilyticus</name>
    <dbReference type="NCBI Taxonomy" id="2899819"/>
    <lineage>
        <taxon>Bacteria</taxon>
        <taxon>Pseudomonadati</taxon>
        <taxon>Pseudomonadota</taxon>
        <taxon>Gammaproteobacteria</taxon>
        <taxon>Vibrionales</taxon>
        <taxon>Vibrionaceae</taxon>
        <taxon>Enterovibrio</taxon>
    </lineage>
</organism>
<keyword evidence="4" id="KW-1185">Reference proteome</keyword>
<comment type="caution">
    <text evidence="3">The sequence shown here is derived from an EMBL/GenBank/DDBJ whole genome shotgun (WGS) entry which is preliminary data.</text>
</comment>
<evidence type="ECO:0000313" key="4">
    <source>
        <dbReference type="Proteomes" id="UP001149400"/>
    </source>
</evidence>
<accession>A0ABT5R575</accession>
<dbReference type="Pfam" id="PF24275">
    <property type="entry name" value="NttA"/>
    <property type="match status" value="1"/>
</dbReference>
<proteinExistence type="predicted"/>
<protein>
    <recommendedName>
        <fullName evidence="2">T2SS substrate NttA domain-containing protein</fullName>
    </recommendedName>
</protein>
<name>A0ABT5R575_9GAMM</name>
<reference evidence="3" key="1">
    <citation type="submission" date="2021-12" db="EMBL/GenBank/DDBJ databases">
        <title>Enterovibrio ZSDZ35 sp. nov. and Enterovibrio ZSDZ42 sp. nov., isolated from coastal seawater in Qingdao.</title>
        <authorList>
            <person name="Zhang P."/>
        </authorList>
    </citation>
    <scope>NUCLEOTIDE SEQUENCE</scope>
    <source>
        <strain evidence="3">ZSDZ42</strain>
    </source>
</reference>
<sequence>MNVLKYVALLSIAGSFSTSAFEVEKADWVNAMKTALPTAFCAPQQYFRQCFDVTPVQCEETAASATRVCLTNYQDQLPEIFVQPKDGSHWGTIIGTCAGEAYIATLPEKYLESEKCNNPENWR</sequence>
<feature type="signal peptide" evidence="1">
    <location>
        <begin position="1"/>
        <end position="20"/>
    </location>
</feature>
<dbReference type="EMBL" id="JAJUBC010000029">
    <property type="protein sequence ID" value="MDD1795424.1"/>
    <property type="molecule type" value="Genomic_DNA"/>
</dbReference>
<dbReference type="InterPro" id="IPR056212">
    <property type="entry name" value="NttA"/>
</dbReference>
<evidence type="ECO:0000259" key="2">
    <source>
        <dbReference type="Pfam" id="PF24275"/>
    </source>
</evidence>
<evidence type="ECO:0000256" key="1">
    <source>
        <dbReference type="SAM" id="SignalP"/>
    </source>
</evidence>
<evidence type="ECO:0000313" key="3">
    <source>
        <dbReference type="EMBL" id="MDD1795424.1"/>
    </source>
</evidence>
<gene>
    <name evidence="3" type="ORF">LRP50_20030</name>
</gene>
<dbReference type="RefSeq" id="WP_274166219.1">
    <property type="nucleotide sequence ID" value="NZ_JAJUBC010000029.1"/>
</dbReference>